<gene>
    <name evidence="2" type="ORF">PV11_06070</name>
</gene>
<feature type="compositionally biased region" description="Low complexity" evidence="1">
    <location>
        <begin position="84"/>
        <end position="98"/>
    </location>
</feature>
<dbReference type="STRING" id="1016849.A0A0D1YMJ6"/>
<protein>
    <submittedName>
        <fullName evidence="2">Uncharacterized protein</fullName>
    </submittedName>
</protein>
<dbReference type="AlphaFoldDB" id="A0A0D1YMJ6"/>
<dbReference type="Proteomes" id="UP000053599">
    <property type="component" value="Unassembled WGS sequence"/>
</dbReference>
<sequence>MSVASNPTSNSEYVPQYLFVSGDGQPGTCKSRHVMKEFLRKRDSMRRQKQLAARSQSRVLPWLRREDMVRSSEQFDDFGEDTGASSESSFESISTATSPQHSHWTDAITTVESRSPPPPRSSSTPVIDSVIQRKSTSPSRVGHKHQELLDYLFRVVIRRISGTSQFCNVAAPATVMARHILNRSLPAQFLIATSSLSRDLDSGHRSPTTETIELMLDGLRTLKERINTPEGLSEDSILAMINLWMYEAVLTMDVSDAEPEREPTLHQQVPNVVPDSIQPHINGLERSIRLMGGVKSLSPVTVSLLAW</sequence>
<dbReference type="OrthoDB" id="4145537at2759"/>
<dbReference type="EMBL" id="KN846952">
    <property type="protein sequence ID" value="KIV84097.1"/>
    <property type="molecule type" value="Genomic_DNA"/>
</dbReference>
<feature type="compositionally biased region" description="Polar residues" evidence="1">
    <location>
        <begin position="99"/>
        <end position="112"/>
    </location>
</feature>
<organism evidence="2 3">
    <name type="scientific">Exophiala sideris</name>
    <dbReference type="NCBI Taxonomy" id="1016849"/>
    <lineage>
        <taxon>Eukaryota</taxon>
        <taxon>Fungi</taxon>
        <taxon>Dikarya</taxon>
        <taxon>Ascomycota</taxon>
        <taxon>Pezizomycotina</taxon>
        <taxon>Eurotiomycetes</taxon>
        <taxon>Chaetothyriomycetidae</taxon>
        <taxon>Chaetothyriales</taxon>
        <taxon>Herpotrichiellaceae</taxon>
        <taxon>Exophiala</taxon>
    </lineage>
</organism>
<proteinExistence type="predicted"/>
<feature type="region of interest" description="Disordered" evidence="1">
    <location>
        <begin position="74"/>
        <end position="139"/>
    </location>
</feature>
<dbReference type="PANTHER" id="PTHR37540">
    <property type="entry name" value="TRANSCRIPTION FACTOR (ACR-2), PUTATIVE-RELATED-RELATED"/>
    <property type="match status" value="1"/>
</dbReference>
<evidence type="ECO:0000313" key="2">
    <source>
        <dbReference type="EMBL" id="KIV84097.1"/>
    </source>
</evidence>
<accession>A0A0D1YMJ6</accession>
<reference evidence="2 3" key="1">
    <citation type="submission" date="2015-01" db="EMBL/GenBank/DDBJ databases">
        <title>The Genome Sequence of Exophiala sideris CBS121828.</title>
        <authorList>
            <consortium name="The Broad Institute Genomics Platform"/>
            <person name="Cuomo C."/>
            <person name="de Hoog S."/>
            <person name="Gorbushina A."/>
            <person name="Stielow B."/>
            <person name="Teixiera M."/>
            <person name="Abouelleil A."/>
            <person name="Chapman S.B."/>
            <person name="Priest M."/>
            <person name="Young S.K."/>
            <person name="Wortman J."/>
            <person name="Nusbaum C."/>
            <person name="Birren B."/>
        </authorList>
    </citation>
    <scope>NUCLEOTIDE SEQUENCE [LARGE SCALE GENOMIC DNA]</scope>
    <source>
        <strain evidence="2 3">CBS 121828</strain>
    </source>
</reference>
<evidence type="ECO:0000313" key="3">
    <source>
        <dbReference type="Proteomes" id="UP000053599"/>
    </source>
</evidence>
<name>A0A0D1YMJ6_9EURO</name>
<evidence type="ECO:0000256" key="1">
    <source>
        <dbReference type="SAM" id="MobiDB-lite"/>
    </source>
</evidence>
<dbReference type="HOGENOM" id="CLU_1058250_0_0_1"/>